<gene>
    <name evidence="1" type="ORF">NDU88_012674</name>
</gene>
<reference evidence="1" key="1">
    <citation type="journal article" date="2022" name="bioRxiv">
        <title>Sequencing and chromosome-scale assembly of the giantPleurodeles waltlgenome.</title>
        <authorList>
            <person name="Brown T."/>
            <person name="Elewa A."/>
            <person name="Iarovenko S."/>
            <person name="Subramanian E."/>
            <person name="Araus A.J."/>
            <person name="Petzold A."/>
            <person name="Susuki M."/>
            <person name="Suzuki K.-i.T."/>
            <person name="Hayashi T."/>
            <person name="Toyoda A."/>
            <person name="Oliveira C."/>
            <person name="Osipova E."/>
            <person name="Leigh N.D."/>
            <person name="Simon A."/>
            <person name="Yun M.H."/>
        </authorList>
    </citation>
    <scope>NUCLEOTIDE SEQUENCE</scope>
    <source>
        <strain evidence="1">20211129_DDA</strain>
        <tissue evidence="1">Liver</tissue>
    </source>
</reference>
<protein>
    <submittedName>
        <fullName evidence="1">Uncharacterized protein</fullName>
    </submittedName>
</protein>
<accession>A0AAV7R0U6</accession>
<evidence type="ECO:0000313" key="1">
    <source>
        <dbReference type="EMBL" id="KAJ1146397.1"/>
    </source>
</evidence>
<dbReference type="Proteomes" id="UP001066276">
    <property type="component" value="Chromosome 6"/>
</dbReference>
<proteinExistence type="predicted"/>
<name>A0AAV7R0U6_PLEWA</name>
<sequence length="85" mass="8911">MTRGGEQTMGRFILKNGGGFTGDPRGAVGSPHVCGLEVNIGCGYICTASGVPGVWRREEQNLQRDCPGRAHPLRRPSGGCAVWGG</sequence>
<dbReference type="EMBL" id="JANPWB010000010">
    <property type="protein sequence ID" value="KAJ1146397.1"/>
    <property type="molecule type" value="Genomic_DNA"/>
</dbReference>
<keyword evidence="2" id="KW-1185">Reference proteome</keyword>
<organism evidence="1 2">
    <name type="scientific">Pleurodeles waltl</name>
    <name type="common">Iberian ribbed newt</name>
    <dbReference type="NCBI Taxonomy" id="8319"/>
    <lineage>
        <taxon>Eukaryota</taxon>
        <taxon>Metazoa</taxon>
        <taxon>Chordata</taxon>
        <taxon>Craniata</taxon>
        <taxon>Vertebrata</taxon>
        <taxon>Euteleostomi</taxon>
        <taxon>Amphibia</taxon>
        <taxon>Batrachia</taxon>
        <taxon>Caudata</taxon>
        <taxon>Salamandroidea</taxon>
        <taxon>Salamandridae</taxon>
        <taxon>Pleurodelinae</taxon>
        <taxon>Pleurodeles</taxon>
    </lineage>
</organism>
<comment type="caution">
    <text evidence="1">The sequence shown here is derived from an EMBL/GenBank/DDBJ whole genome shotgun (WGS) entry which is preliminary data.</text>
</comment>
<dbReference type="AlphaFoldDB" id="A0AAV7R0U6"/>
<evidence type="ECO:0000313" key="2">
    <source>
        <dbReference type="Proteomes" id="UP001066276"/>
    </source>
</evidence>